<keyword evidence="1" id="KW-0472">Membrane</keyword>
<evidence type="ECO:0000313" key="2">
    <source>
        <dbReference type="EMBL" id="PZD97779.1"/>
    </source>
</evidence>
<gene>
    <name evidence="2" type="ORF">DNH61_00515</name>
</gene>
<comment type="caution">
    <text evidence="2">The sequence shown here is derived from an EMBL/GenBank/DDBJ whole genome shotgun (WGS) entry which is preliminary data.</text>
</comment>
<evidence type="ECO:0008006" key="4">
    <source>
        <dbReference type="Google" id="ProtNLM"/>
    </source>
</evidence>
<keyword evidence="3" id="KW-1185">Reference proteome</keyword>
<dbReference type="Proteomes" id="UP000249522">
    <property type="component" value="Unassembled WGS sequence"/>
</dbReference>
<proteinExistence type="predicted"/>
<feature type="transmembrane region" description="Helical" evidence="1">
    <location>
        <begin position="12"/>
        <end position="34"/>
    </location>
</feature>
<dbReference type="OrthoDB" id="2629325at2"/>
<keyword evidence="1" id="KW-0812">Transmembrane</keyword>
<dbReference type="AlphaFoldDB" id="A0A2W1LGH4"/>
<keyword evidence="1" id="KW-1133">Transmembrane helix</keyword>
<feature type="transmembrane region" description="Helical" evidence="1">
    <location>
        <begin position="46"/>
        <end position="68"/>
    </location>
</feature>
<sequence length="73" mass="7529">MSKRSNGDNPWRAAGLVGVMGVNVAACILLGYFLGDWLGGSRGWVVGGILAGLAVGIFSCVVLVKYVLEDSDG</sequence>
<dbReference type="EMBL" id="QKRB01000006">
    <property type="protein sequence ID" value="PZD97779.1"/>
    <property type="molecule type" value="Genomic_DNA"/>
</dbReference>
<protein>
    <recommendedName>
        <fullName evidence="4">AtpZ/AtpI family protein</fullName>
    </recommendedName>
</protein>
<reference evidence="2 3" key="1">
    <citation type="submission" date="2018-06" db="EMBL/GenBank/DDBJ databases">
        <title>Paenibacillus imtechensis sp. nov.</title>
        <authorList>
            <person name="Pinnaka A.K."/>
            <person name="Singh H."/>
            <person name="Kaur M."/>
        </authorList>
    </citation>
    <scope>NUCLEOTIDE SEQUENCE [LARGE SCALE GENOMIC DNA]</scope>
    <source>
        <strain evidence="2 3">SMB1</strain>
    </source>
</reference>
<accession>A0A2W1LGH4</accession>
<evidence type="ECO:0000256" key="1">
    <source>
        <dbReference type="SAM" id="Phobius"/>
    </source>
</evidence>
<dbReference type="RefSeq" id="WP_111144742.1">
    <property type="nucleotide sequence ID" value="NZ_QKRB01000006.1"/>
</dbReference>
<evidence type="ECO:0000313" key="3">
    <source>
        <dbReference type="Proteomes" id="UP000249522"/>
    </source>
</evidence>
<organism evidence="2 3">
    <name type="scientific">Paenibacillus sambharensis</name>
    <dbReference type="NCBI Taxonomy" id="1803190"/>
    <lineage>
        <taxon>Bacteria</taxon>
        <taxon>Bacillati</taxon>
        <taxon>Bacillota</taxon>
        <taxon>Bacilli</taxon>
        <taxon>Bacillales</taxon>
        <taxon>Paenibacillaceae</taxon>
        <taxon>Paenibacillus</taxon>
    </lineage>
</organism>
<name>A0A2W1LGH4_9BACL</name>